<protein>
    <submittedName>
        <fullName evidence="1">Uncharacterized protein</fullName>
    </submittedName>
</protein>
<dbReference type="AlphaFoldDB" id="A0A1B0FIH0"/>
<accession>A0A1B0FIH0</accession>
<proteinExistence type="predicted"/>
<dbReference type="EnsemblMetazoa" id="GMOY003639-RA">
    <property type="protein sequence ID" value="GMOY003639-PA"/>
    <property type="gene ID" value="GMOY003639"/>
</dbReference>
<name>A0A1B0FIH0_GLOMM</name>
<keyword evidence="2" id="KW-1185">Reference proteome</keyword>
<dbReference type="VEuPathDB" id="VectorBase:GMOY003639"/>
<sequence>MLNRVLEEVKGPKCFGLIVSKGKFIVSVVVNVYNKNKHEVKTYSFYTVTYATKVGTCSAIRAMEQLTVDEGDVFASTTESVNEIFTLMS</sequence>
<dbReference type="EMBL" id="CCAG010022070">
    <property type="status" value="NOT_ANNOTATED_CDS"/>
    <property type="molecule type" value="Genomic_DNA"/>
</dbReference>
<dbReference type="Proteomes" id="UP000092444">
    <property type="component" value="Unassembled WGS sequence"/>
</dbReference>
<evidence type="ECO:0000313" key="1">
    <source>
        <dbReference type="EnsemblMetazoa" id="GMOY003639-PA"/>
    </source>
</evidence>
<reference evidence="1" key="1">
    <citation type="submission" date="2020-05" db="UniProtKB">
        <authorList>
            <consortium name="EnsemblMetazoa"/>
        </authorList>
    </citation>
    <scope>IDENTIFICATION</scope>
    <source>
        <strain evidence="1">Yale</strain>
    </source>
</reference>
<organism evidence="1 2">
    <name type="scientific">Glossina morsitans morsitans</name>
    <name type="common">Savannah tsetse fly</name>
    <dbReference type="NCBI Taxonomy" id="37546"/>
    <lineage>
        <taxon>Eukaryota</taxon>
        <taxon>Metazoa</taxon>
        <taxon>Ecdysozoa</taxon>
        <taxon>Arthropoda</taxon>
        <taxon>Hexapoda</taxon>
        <taxon>Insecta</taxon>
        <taxon>Pterygota</taxon>
        <taxon>Neoptera</taxon>
        <taxon>Endopterygota</taxon>
        <taxon>Diptera</taxon>
        <taxon>Brachycera</taxon>
        <taxon>Muscomorpha</taxon>
        <taxon>Hippoboscoidea</taxon>
        <taxon>Glossinidae</taxon>
        <taxon>Glossina</taxon>
    </lineage>
</organism>
<evidence type="ECO:0000313" key="2">
    <source>
        <dbReference type="Proteomes" id="UP000092444"/>
    </source>
</evidence>